<sequence length="31" mass="3612">RGGQVYESIPGRRDMNWVGREKTSGGHLRRR</sequence>
<feature type="non-terminal residue" evidence="1">
    <location>
        <position position="1"/>
    </location>
</feature>
<reference evidence="1 2" key="1">
    <citation type="journal article" date="2021" name="Commun. Biol.">
        <title>The genome of Shorea leprosula (Dipterocarpaceae) highlights the ecological relevance of drought in aseasonal tropical rainforests.</title>
        <authorList>
            <person name="Ng K.K.S."/>
            <person name="Kobayashi M.J."/>
            <person name="Fawcett J.A."/>
            <person name="Hatakeyama M."/>
            <person name="Paape T."/>
            <person name="Ng C.H."/>
            <person name="Ang C.C."/>
            <person name="Tnah L.H."/>
            <person name="Lee C.T."/>
            <person name="Nishiyama T."/>
            <person name="Sese J."/>
            <person name="O'Brien M.J."/>
            <person name="Copetti D."/>
            <person name="Mohd Noor M.I."/>
            <person name="Ong R.C."/>
            <person name="Putra M."/>
            <person name="Sireger I.Z."/>
            <person name="Indrioko S."/>
            <person name="Kosugi Y."/>
            <person name="Izuno A."/>
            <person name="Isagi Y."/>
            <person name="Lee S.L."/>
            <person name="Shimizu K.K."/>
        </authorList>
    </citation>
    <scope>NUCLEOTIDE SEQUENCE [LARGE SCALE GENOMIC DNA]</scope>
    <source>
        <strain evidence="1">214</strain>
    </source>
</reference>
<dbReference type="AlphaFoldDB" id="A0AAV5MI84"/>
<gene>
    <name evidence="1" type="ORF">SLEP1_g55331</name>
</gene>
<protein>
    <submittedName>
        <fullName evidence="1">Uncharacterized protein</fullName>
    </submittedName>
</protein>
<dbReference type="EMBL" id="BPVZ01000260">
    <property type="protein sequence ID" value="GKV48521.1"/>
    <property type="molecule type" value="Genomic_DNA"/>
</dbReference>
<organism evidence="1 2">
    <name type="scientific">Rubroshorea leprosula</name>
    <dbReference type="NCBI Taxonomy" id="152421"/>
    <lineage>
        <taxon>Eukaryota</taxon>
        <taxon>Viridiplantae</taxon>
        <taxon>Streptophyta</taxon>
        <taxon>Embryophyta</taxon>
        <taxon>Tracheophyta</taxon>
        <taxon>Spermatophyta</taxon>
        <taxon>Magnoliopsida</taxon>
        <taxon>eudicotyledons</taxon>
        <taxon>Gunneridae</taxon>
        <taxon>Pentapetalae</taxon>
        <taxon>rosids</taxon>
        <taxon>malvids</taxon>
        <taxon>Malvales</taxon>
        <taxon>Dipterocarpaceae</taxon>
        <taxon>Rubroshorea</taxon>
    </lineage>
</organism>
<name>A0AAV5MI84_9ROSI</name>
<keyword evidence="2" id="KW-1185">Reference proteome</keyword>
<evidence type="ECO:0000313" key="2">
    <source>
        <dbReference type="Proteomes" id="UP001054252"/>
    </source>
</evidence>
<comment type="caution">
    <text evidence="1">The sequence shown here is derived from an EMBL/GenBank/DDBJ whole genome shotgun (WGS) entry which is preliminary data.</text>
</comment>
<proteinExistence type="predicted"/>
<dbReference type="Proteomes" id="UP001054252">
    <property type="component" value="Unassembled WGS sequence"/>
</dbReference>
<evidence type="ECO:0000313" key="1">
    <source>
        <dbReference type="EMBL" id="GKV48521.1"/>
    </source>
</evidence>
<accession>A0AAV5MI84</accession>